<feature type="domain" description="TLDc" evidence="1">
    <location>
        <begin position="1"/>
        <end position="168"/>
    </location>
</feature>
<proteinExistence type="predicted"/>
<dbReference type="STRING" id="7739.C3ZEE8"/>
<reference evidence="2" key="1">
    <citation type="journal article" date="2008" name="Nature">
        <title>The amphioxus genome and the evolution of the chordate karyotype.</title>
        <authorList>
            <consortium name="US DOE Joint Genome Institute (JGI-PGF)"/>
            <person name="Putnam N.H."/>
            <person name="Butts T."/>
            <person name="Ferrier D.E.K."/>
            <person name="Furlong R.F."/>
            <person name="Hellsten U."/>
            <person name="Kawashima T."/>
            <person name="Robinson-Rechavi M."/>
            <person name="Shoguchi E."/>
            <person name="Terry A."/>
            <person name="Yu J.-K."/>
            <person name="Benito-Gutierrez E.L."/>
            <person name="Dubchak I."/>
            <person name="Garcia-Fernandez J."/>
            <person name="Gibson-Brown J.J."/>
            <person name="Grigoriev I.V."/>
            <person name="Horton A.C."/>
            <person name="de Jong P.J."/>
            <person name="Jurka J."/>
            <person name="Kapitonov V.V."/>
            <person name="Kohara Y."/>
            <person name="Kuroki Y."/>
            <person name="Lindquist E."/>
            <person name="Lucas S."/>
            <person name="Osoegawa K."/>
            <person name="Pennacchio L.A."/>
            <person name="Salamov A.A."/>
            <person name="Satou Y."/>
            <person name="Sauka-Spengler T."/>
            <person name="Schmutz J."/>
            <person name="Shin-I T."/>
            <person name="Toyoda A."/>
            <person name="Bronner-Fraser M."/>
            <person name="Fujiyama A."/>
            <person name="Holland L.Z."/>
            <person name="Holland P.W.H."/>
            <person name="Satoh N."/>
            <person name="Rokhsar D.S."/>
        </authorList>
    </citation>
    <scope>NUCLEOTIDE SEQUENCE [LARGE SCALE GENOMIC DNA]</scope>
    <source>
        <strain evidence="2">S238N-H82</strain>
        <tissue evidence="2">Testes</tissue>
    </source>
</reference>
<sequence>MQILRSWLPKRFRVCKPMTLFSTVEDGHLLQTMYEKVKGHAELVLVIRTHREERFGVYIPGTFSAATSQSKQRSCFGMEETFLFSFSPVPGKYAWAGRQGSDDIKPDRDIVISATNDRLIIGGGYIDAIFLDGDMEGGYSGSSKTFKNPPLCKGSHFRCLDVEVLGFQY</sequence>
<dbReference type="PANTHER" id="PTHR23354">
    <property type="entry name" value="NUCLEOLAR PROTEIN 7/ESTROGEN RECEPTOR COACTIVATOR-RELATED"/>
    <property type="match status" value="1"/>
</dbReference>
<evidence type="ECO:0000313" key="2">
    <source>
        <dbReference type="EMBL" id="EEN49104.1"/>
    </source>
</evidence>
<dbReference type="eggNOG" id="KOG2801">
    <property type="taxonomic scope" value="Eukaryota"/>
</dbReference>
<dbReference type="PANTHER" id="PTHR23354:SF122">
    <property type="entry name" value="GTPASE-ACTIVATING PROTEIN SKYWALKER"/>
    <property type="match status" value="1"/>
</dbReference>
<dbReference type="Pfam" id="PF07534">
    <property type="entry name" value="TLD"/>
    <property type="match status" value="1"/>
</dbReference>
<dbReference type="EMBL" id="GG666612">
    <property type="protein sequence ID" value="EEN49104.1"/>
    <property type="molecule type" value="Genomic_DNA"/>
</dbReference>
<organism>
    <name type="scientific">Branchiostoma floridae</name>
    <name type="common">Florida lancelet</name>
    <name type="synonym">Amphioxus</name>
    <dbReference type="NCBI Taxonomy" id="7739"/>
    <lineage>
        <taxon>Eukaryota</taxon>
        <taxon>Metazoa</taxon>
        <taxon>Chordata</taxon>
        <taxon>Cephalochordata</taxon>
        <taxon>Leptocardii</taxon>
        <taxon>Amphioxiformes</taxon>
        <taxon>Branchiostomatidae</taxon>
        <taxon>Branchiostoma</taxon>
    </lineage>
</organism>
<dbReference type="PROSITE" id="PS51886">
    <property type="entry name" value="TLDC"/>
    <property type="match status" value="1"/>
</dbReference>
<name>C3ZEE8_BRAFL</name>
<evidence type="ECO:0000259" key="1">
    <source>
        <dbReference type="PROSITE" id="PS51886"/>
    </source>
</evidence>
<protein>
    <recommendedName>
        <fullName evidence="1">TLDc domain-containing protein</fullName>
    </recommendedName>
</protein>
<gene>
    <name evidence="2" type="ORF">BRAFLDRAFT_210070</name>
</gene>
<dbReference type="AlphaFoldDB" id="C3ZEE8"/>
<dbReference type="InterPro" id="IPR006571">
    <property type="entry name" value="TLDc_dom"/>
</dbReference>
<dbReference type="InParanoid" id="C3ZEE8"/>
<dbReference type="SMART" id="SM00584">
    <property type="entry name" value="TLDc"/>
    <property type="match status" value="1"/>
</dbReference>
<accession>C3ZEE8</accession>